<dbReference type="SUPFAM" id="SSF49870">
    <property type="entry name" value="Osmotin, thaumatin-like protein"/>
    <property type="match status" value="1"/>
</dbReference>
<dbReference type="STRING" id="3641.A0A061GXB9"/>
<dbReference type="PANTHER" id="PTHR31048">
    <property type="entry name" value="OS03G0233200 PROTEIN"/>
    <property type="match status" value="1"/>
</dbReference>
<name>A0A061GXB9_THECC</name>
<organism evidence="2 3">
    <name type="scientific">Theobroma cacao</name>
    <name type="common">Cacao</name>
    <name type="synonym">Cocoa</name>
    <dbReference type="NCBI Taxonomy" id="3641"/>
    <lineage>
        <taxon>Eukaryota</taxon>
        <taxon>Viridiplantae</taxon>
        <taxon>Streptophyta</taxon>
        <taxon>Embryophyta</taxon>
        <taxon>Tracheophyta</taxon>
        <taxon>Spermatophyta</taxon>
        <taxon>Magnoliopsida</taxon>
        <taxon>eudicotyledons</taxon>
        <taxon>Gunneridae</taxon>
        <taxon>Pentapetalae</taxon>
        <taxon>rosids</taxon>
        <taxon>malvids</taxon>
        <taxon>Malvales</taxon>
        <taxon>Malvaceae</taxon>
        <taxon>Byttnerioideae</taxon>
        <taxon>Theobroma</taxon>
    </lineage>
</organism>
<protein>
    <submittedName>
        <fullName evidence="2">Uncharacterized protein</fullName>
    </submittedName>
</protein>
<dbReference type="Gene3D" id="2.60.110.10">
    <property type="entry name" value="Thaumatin"/>
    <property type="match status" value="1"/>
</dbReference>
<dbReference type="InterPro" id="IPR001938">
    <property type="entry name" value="Thaumatin"/>
</dbReference>
<reference evidence="2 3" key="1">
    <citation type="journal article" date="2013" name="Genome Biol.">
        <title>The genome sequence of the most widely cultivated cacao type and its use to identify candidate genes regulating pod color.</title>
        <authorList>
            <person name="Motamayor J.C."/>
            <person name="Mockaitis K."/>
            <person name="Schmutz J."/>
            <person name="Haiminen N."/>
            <person name="Iii D.L."/>
            <person name="Cornejo O."/>
            <person name="Findley S.D."/>
            <person name="Zheng P."/>
            <person name="Utro F."/>
            <person name="Royaert S."/>
            <person name="Saski C."/>
            <person name="Jenkins J."/>
            <person name="Podicheti R."/>
            <person name="Zhao M."/>
            <person name="Scheffler B.E."/>
            <person name="Stack J.C."/>
            <person name="Feltus F.A."/>
            <person name="Mustiga G.M."/>
            <person name="Amores F."/>
            <person name="Phillips W."/>
            <person name="Marelli J.P."/>
            <person name="May G.D."/>
            <person name="Shapiro H."/>
            <person name="Ma J."/>
            <person name="Bustamante C.D."/>
            <person name="Schnell R.J."/>
            <person name="Main D."/>
            <person name="Gilbert D."/>
            <person name="Parida L."/>
            <person name="Kuhn D.N."/>
        </authorList>
    </citation>
    <scope>NUCLEOTIDE SEQUENCE [LARGE SCALE GENOMIC DNA]</scope>
    <source>
        <strain evidence="3">cv. Matina 1-6</strain>
    </source>
</reference>
<dbReference type="HOGENOM" id="CLU_1963576_0_0_1"/>
<dbReference type="Pfam" id="PF00314">
    <property type="entry name" value="Thaumatin"/>
    <property type="match status" value="1"/>
</dbReference>
<proteinExistence type="predicted"/>
<accession>A0A061GXB9</accession>
<feature type="compositionally biased region" description="Polar residues" evidence="1">
    <location>
        <begin position="1"/>
        <end position="12"/>
    </location>
</feature>
<dbReference type="EMBL" id="CM001887">
    <property type="protein sequence ID" value="EOY31734.1"/>
    <property type="molecule type" value="Genomic_DNA"/>
</dbReference>
<dbReference type="AlphaFoldDB" id="A0A061GXB9"/>
<dbReference type="PROSITE" id="PS51367">
    <property type="entry name" value="THAUMATIN_2"/>
    <property type="match status" value="1"/>
</dbReference>
<dbReference type="SMART" id="SM00205">
    <property type="entry name" value="THN"/>
    <property type="match status" value="1"/>
</dbReference>
<dbReference type="Gramene" id="EOY31734">
    <property type="protein sequence ID" value="EOY31734"/>
    <property type="gene ID" value="TCM_038848"/>
</dbReference>
<dbReference type="InterPro" id="IPR037176">
    <property type="entry name" value="Osmotin/thaumatin-like_sf"/>
</dbReference>
<dbReference type="Proteomes" id="UP000026915">
    <property type="component" value="Chromosome 9"/>
</dbReference>
<evidence type="ECO:0000256" key="1">
    <source>
        <dbReference type="SAM" id="MobiDB-lite"/>
    </source>
</evidence>
<keyword evidence="3" id="KW-1185">Reference proteome</keyword>
<gene>
    <name evidence="2" type="ORF">TCM_038848</name>
</gene>
<feature type="region of interest" description="Disordered" evidence="1">
    <location>
        <begin position="1"/>
        <end position="34"/>
    </location>
</feature>
<evidence type="ECO:0000313" key="2">
    <source>
        <dbReference type="EMBL" id="EOY31734.1"/>
    </source>
</evidence>
<dbReference type="InParanoid" id="A0A061GXB9"/>
<sequence>MGSSSSWWRSPTQPKPSMDDKREARNSTSSNMGLTKCTFDSSGRGRLDFFDIWLVDEFTVPMDFSPISGGCRGIRCSTDCNEQCPNLLRDPEYSGFYKQRCLDVIATPRMKHLHACPGGTNYRVIFCP</sequence>
<evidence type="ECO:0000313" key="3">
    <source>
        <dbReference type="Proteomes" id="UP000026915"/>
    </source>
</evidence>